<feature type="compositionally biased region" description="Polar residues" evidence="1">
    <location>
        <begin position="214"/>
        <end position="237"/>
    </location>
</feature>
<feature type="region of interest" description="Disordered" evidence="1">
    <location>
        <begin position="204"/>
        <end position="237"/>
    </location>
</feature>
<evidence type="ECO:0000256" key="1">
    <source>
        <dbReference type="SAM" id="MobiDB-lite"/>
    </source>
</evidence>
<evidence type="ECO:0000313" key="3">
    <source>
        <dbReference type="Proteomes" id="UP001162131"/>
    </source>
</evidence>
<proteinExistence type="predicted"/>
<dbReference type="AlphaFoldDB" id="A0AAU9K4E8"/>
<dbReference type="Proteomes" id="UP001162131">
    <property type="component" value="Unassembled WGS sequence"/>
</dbReference>
<feature type="compositionally biased region" description="Basic and acidic residues" evidence="1">
    <location>
        <begin position="204"/>
        <end position="213"/>
    </location>
</feature>
<reference evidence="2" key="1">
    <citation type="submission" date="2021-09" db="EMBL/GenBank/DDBJ databases">
        <authorList>
            <consortium name="AG Swart"/>
            <person name="Singh M."/>
            <person name="Singh A."/>
            <person name="Seah K."/>
            <person name="Emmerich C."/>
        </authorList>
    </citation>
    <scope>NUCLEOTIDE SEQUENCE</scope>
    <source>
        <strain evidence="2">ATCC30299</strain>
    </source>
</reference>
<keyword evidence="3" id="KW-1185">Reference proteome</keyword>
<protein>
    <submittedName>
        <fullName evidence="2">Uncharacterized protein</fullName>
    </submittedName>
</protein>
<accession>A0AAU9K4E8</accession>
<comment type="caution">
    <text evidence="2">The sequence shown here is derived from an EMBL/GenBank/DDBJ whole genome shotgun (WGS) entry which is preliminary data.</text>
</comment>
<gene>
    <name evidence="2" type="ORF">BSTOLATCC_MIC55726</name>
</gene>
<dbReference type="EMBL" id="CAJZBQ010000054">
    <property type="protein sequence ID" value="CAG9332276.1"/>
    <property type="molecule type" value="Genomic_DNA"/>
</dbReference>
<name>A0AAU9K4E8_9CILI</name>
<organism evidence="2 3">
    <name type="scientific">Blepharisma stoltei</name>
    <dbReference type="NCBI Taxonomy" id="1481888"/>
    <lineage>
        <taxon>Eukaryota</taxon>
        <taxon>Sar</taxon>
        <taxon>Alveolata</taxon>
        <taxon>Ciliophora</taxon>
        <taxon>Postciliodesmatophora</taxon>
        <taxon>Heterotrichea</taxon>
        <taxon>Heterotrichida</taxon>
        <taxon>Blepharismidae</taxon>
        <taxon>Blepharisma</taxon>
    </lineage>
</organism>
<evidence type="ECO:0000313" key="2">
    <source>
        <dbReference type="EMBL" id="CAG9332276.1"/>
    </source>
</evidence>
<sequence>MEKHQVSILNPIGTDLLRKPISKFLPENRRSKSSIDCTRLQSSKISLKPLNFKKTQPRANRRHMRLVRLFRQIKDFDTLYDENDKEMDDLMIEIDGIVRSCNFFSVRKNNHPVSLDLKLKLLTPVRKSNQRFQMKRLSKASSAATFKSKINESYCDLEEVSELSEVSSIQEPEDPEDIIYQQKELKSSKIKLPSLKLLQKENIQEQITKDSKSETSSSVNLRRDSANSMASRRSFSTNSIGSTGRKIYFKKRSLSCNRGLSPFKIVSSFNRNGFNKHNQFNRPNGFKRLDLNSSQESSLSLGLFDDYVSELEKIKSLKRSFPENNLRELESSESLYRGLPKLKEKIIPRPKPDTSLIMPKPKPSISINDPINVELKKWQTSLTRHRRAITTLNSLLNQASRVEL</sequence>